<dbReference type="InterPro" id="IPR036890">
    <property type="entry name" value="HATPase_C_sf"/>
</dbReference>
<evidence type="ECO:0000256" key="5">
    <source>
        <dbReference type="ARBA" id="ARBA00022777"/>
    </source>
</evidence>
<dbReference type="InterPro" id="IPR005467">
    <property type="entry name" value="His_kinase_dom"/>
</dbReference>
<evidence type="ECO:0000256" key="8">
    <source>
        <dbReference type="PROSITE-ProRule" id="PRU00169"/>
    </source>
</evidence>
<keyword evidence="6" id="KW-0902">Two-component regulatory system</keyword>
<dbReference type="InterPro" id="IPR011006">
    <property type="entry name" value="CheY-like_superfamily"/>
</dbReference>
<dbReference type="InterPro" id="IPR004105">
    <property type="entry name" value="CheA-like_dim"/>
</dbReference>
<feature type="domain" description="Histidine kinase" evidence="11">
    <location>
        <begin position="1491"/>
        <end position="1690"/>
    </location>
</feature>
<evidence type="ECO:0000259" key="14">
    <source>
        <dbReference type="PROSITE" id="PS50894"/>
    </source>
</evidence>
<dbReference type="SUPFAM" id="SSF50341">
    <property type="entry name" value="CheW-like"/>
    <property type="match status" value="1"/>
</dbReference>
<dbReference type="Gene3D" id="3.40.50.2300">
    <property type="match status" value="1"/>
</dbReference>
<name>A0ABW7FSE2_9BURK</name>
<dbReference type="RefSeq" id="WP_394458607.1">
    <property type="nucleotide sequence ID" value="NZ_JBIGHZ010000001.1"/>
</dbReference>
<dbReference type="Proteomes" id="UP001606099">
    <property type="component" value="Unassembled WGS sequence"/>
</dbReference>
<feature type="modified residue" description="Phosphohistidine" evidence="7">
    <location>
        <position position="1242"/>
    </location>
</feature>
<dbReference type="SUPFAM" id="SSF52172">
    <property type="entry name" value="CheY-like"/>
    <property type="match status" value="1"/>
</dbReference>
<dbReference type="PRINTS" id="PR00344">
    <property type="entry name" value="BCTRLSENSOR"/>
</dbReference>
<feature type="region of interest" description="Disordered" evidence="10">
    <location>
        <begin position="970"/>
        <end position="993"/>
    </location>
</feature>
<dbReference type="InterPro" id="IPR003594">
    <property type="entry name" value="HATPase_dom"/>
</dbReference>
<feature type="domain" description="Response regulatory" evidence="12">
    <location>
        <begin position="1854"/>
        <end position="1971"/>
    </location>
</feature>
<dbReference type="Gene3D" id="1.20.120.160">
    <property type="entry name" value="HPT domain"/>
    <property type="match status" value="3"/>
</dbReference>
<dbReference type="InterPro" id="IPR058661">
    <property type="entry name" value="FimL_2nd"/>
</dbReference>
<keyword evidence="3 8" id="KW-0597">Phosphoprotein</keyword>
<evidence type="ECO:0000259" key="13">
    <source>
        <dbReference type="PROSITE" id="PS50851"/>
    </source>
</evidence>
<keyword evidence="9" id="KW-0175">Coiled coil</keyword>
<feature type="compositionally biased region" description="Acidic residues" evidence="10">
    <location>
        <begin position="981"/>
        <end position="993"/>
    </location>
</feature>
<evidence type="ECO:0000256" key="7">
    <source>
        <dbReference type="PROSITE-ProRule" id="PRU00110"/>
    </source>
</evidence>
<evidence type="ECO:0000256" key="6">
    <source>
        <dbReference type="ARBA" id="ARBA00023012"/>
    </source>
</evidence>
<comment type="catalytic activity">
    <reaction evidence="1">
        <text>ATP + protein L-histidine = ADP + protein N-phospho-L-histidine.</text>
        <dbReference type="EC" id="2.7.13.3"/>
    </reaction>
</comment>
<proteinExistence type="predicted"/>
<evidence type="ECO:0000256" key="9">
    <source>
        <dbReference type="SAM" id="Coils"/>
    </source>
</evidence>
<accession>A0ABW7FSE2</accession>
<dbReference type="InterPro" id="IPR001789">
    <property type="entry name" value="Sig_transdc_resp-reg_receiver"/>
</dbReference>
<keyword evidence="4" id="KW-0808">Transferase</keyword>
<dbReference type="InterPro" id="IPR008207">
    <property type="entry name" value="Sig_transdc_His_kin_Hpt_dom"/>
</dbReference>
<reference evidence="15 16" key="1">
    <citation type="submission" date="2024-08" db="EMBL/GenBank/DDBJ databases">
        <authorList>
            <person name="Lu H."/>
        </authorList>
    </citation>
    <scope>NUCLEOTIDE SEQUENCE [LARGE SCALE GENOMIC DNA]</scope>
    <source>
        <strain evidence="15 16">BYS180W</strain>
    </source>
</reference>
<dbReference type="EC" id="2.7.13.3" evidence="2"/>
<feature type="compositionally biased region" description="Polar residues" evidence="10">
    <location>
        <begin position="1313"/>
        <end position="1324"/>
    </location>
</feature>
<keyword evidence="16" id="KW-1185">Reference proteome</keyword>
<dbReference type="PROSITE" id="PS50851">
    <property type="entry name" value="CHEW"/>
    <property type="match status" value="1"/>
</dbReference>
<feature type="modified residue" description="4-aspartylphosphate" evidence="8">
    <location>
        <position position="1904"/>
    </location>
</feature>
<dbReference type="CDD" id="cd00088">
    <property type="entry name" value="HPT"/>
    <property type="match status" value="2"/>
</dbReference>
<evidence type="ECO:0000259" key="11">
    <source>
        <dbReference type="PROSITE" id="PS50109"/>
    </source>
</evidence>
<dbReference type="Pfam" id="PF02518">
    <property type="entry name" value="HATPase_c"/>
    <property type="match status" value="1"/>
</dbReference>
<dbReference type="PROSITE" id="PS50110">
    <property type="entry name" value="RESPONSE_REGULATORY"/>
    <property type="match status" value="1"/>
</dbReference>
<dbReference type="PROSITE" id="PS50894">
    <property type="entry name" value="HPT"/>
    <property type="match status" value="2"/>
</dbReference>
<feature type="domain" description="HPt" evidence="14">
    <location>
        <begin position="1195"/>
        <end position="1297"/>
    </location>
</feature>
<protein>
    <recommendedName>
        <fullName evidence="2">histidine kinase</fullName>
        <ecNumber evidence="2">2.7.13.3</ecNumber>
    </recommendedName>
</protein>
<evidence type="ECO:0000256" key="2">
    <source>
        <dbReference type="ARBA" id="ARBA00012438"/>
    </source>
</evidence>
<dbReference type="PANTHER" id="PTHR43395">
    <property type="entry name" value="SENSOR HISTIDINE KINASE CHEA"/>
    <property type="match status" value="1"/>
</dbReference>
<dbReference type="PROSITE" id="PS50109">
    <property type="entry name" value="HIS_KIN"/>
    <property type="match status" value="1"/>
</dbReference>
<dbReference type="SMART" id="SM00073">
    <property type="entry name" value="HPT"/>
    <property type="match status" value="3"/>
</dbReference>
<feature type="region of interest" description="Disordered" evidence="10">
    <location>
        <begin position="1313"/>
        <end position="1333"/>
    </location>
</feature>
<dbReference type="InterPro" id="IPR004358">
    <property type="entry name" value="Sig_transdc_His_kin-like_C"/>
</dbReference>
<feature type="coiled-coil region" evidence="9">
    <location>
        <begin position="1397"/>
        <end position="1431"/>
    </location>
</feature>
<dbReference type="SUPFAM" id="SSF55874">
    <property type="entry name" value="ATPase domain of HSP90 chaperone/DNA topoisomerase II/histidine kinase"/>
    <property type="match status" value="1"/>
</dbReference>
<evidence type="ECO:0000313" key="16">
    <source>
        <dbReference type="Proteomes" id="UP001606099"/>
    </source>
</evidence>
<dbReference type="Pfam" id="PF26379">
    <property type="entry name" value="FimL_2nd"/>
    <property type="match status" value="1"/>
</dbReference>
<evidence type="ECO:0000256" key="3">
    <source>
        <dbReference type="ARBA" id="ARBA00022553"/>
    </source>
</evidence>
<dbReference type="PANTHER" id="PTHR43395:SF8">
    <property type="entry name" value="HISTIDINE KINASE"/>
    <property type="match status" value="1"/>
</dbReference>
<feature type="modified residue" description="Phosphohistidine" evidence="7">
    <location>
        <position position="714"/>
    </location>
</feature>
<feature type="domain" description="CheW-like" evidence="13">
    <location>
        <begin position="1692"/>
        <end position="1827"/>
    </location>
</feature>
<dbReference type="EMBL" id="JBIGHZ010000001">
    <property type="protein sequence ID" value="MFG6447237.1"/>
    <property type="molecule type" value="Genomic_DNA"/>
</dbReference>
<dbReference type="SMART" id="SM01231">
    <property type="entry name" value="H-kinase_dim"/>
    <property type="match status" value="1"/>
</dbReference>
<dbReference type="InterPro" id="IPR002545">
    <property type="entry name" value="CheW-lke_dom"/>
</dbReference>
<dbReference type="SMART" id="SM00448">
    <property type="entry name" value="REC"/>
    <property type="match status" value="1"/>
</dbReference>
<sequence length="1976" mass="215118">MDLKREPESTLDLSPLAWVKEEVHHSLESVHKILRRALRDKRQRSALRPDDSHVQHLHTAAHQMHQAAGALAMVGQGAASRVLRAAEAELKSLAAQPERLEAAQQDDIERANFAVLSFLAKQLAGNPVHALSLFPAYRTLQQANGAERIHPADLWEHPWEWRPVAADVSARMLSAEQARSPFELTLLRQMRQPTPGQALLLSDICAGYARSLQDERACTLWMLAAAMYQSLALGLFDEDVQVKRMGSRLLAQLKAGAQAPASERLAQDLLFFCTLGQELRAEHQAFSHRIAAVREAYGLRQTLGSYEDDSLGRIDPAWVQQAKRQVQQFKDNWASVADGEMHRAAPLDACAQDLGLSLERLFPRGATLAQSLRTAVAATLTSGQPPSPTLAMELATCLLYVEATLENEAYDQAEQALRVQSLAARLDAALRRHSLDMPEPWMEDLYRRVADRQNLGSVVNELRLSLGEVERLVDEYFRRPDRTDFLEAVPALLQAMRGVFHVLALEPAVQVVQSMRQEVQALAQSQPVASQQQAAFDRLARNLGALGFLIDMLLVQPKLTTKMFRFDASSGMLQPPTVQPQQSRINEADRLRAQTQAAAAALNDAQHNPTEVAQELERLSLQARAADAPDVVAAVEQVQQQMLGHGGTELACAPSELPQSAPSAATPEHLDQDMLEVFLEEAQEVLEQAREGLARLQLQPAAEAEITTVRRAFHTLKGSSRMVGLNDFGATAWAYEQCYNDCLALAQPQVDPALLDLSTAALQALAQWVQALMQQQQPEASPEMLCQHALAWRAARRVNTAQRLAPKLHETVEMAPQAPSPSAMETLPAALADMPAQPTAALELPQLDDVVELPTITETVDERDLVGARSVAPVQAASTLEVQGLPLLLDLDLSLDPTEAAQGKADIDTSAFNLDLGEITTPAATDLAQDESVPGELAPEAMAAPDVSELMALPPEFAGLDLDLTREPAQDQNSAVLEPGSEADTETDADVEAQTEPETAAYAQVAEPRAVLSLVGGTALSAPAPLLPDEDQAPATDDAEGAKVIGPLRVPIALFNIFLNEADERSRQLITLLQEWAAVPGSDLPQGADALAHALAGSSATVGHQSLSQLARALEHALVRCADVLEPDAELLLQAAQEIRQLLHQFAAGFWREAPEVLIERLQHYPAADVPRKEPQDSVLPLSASSDISIKQPLSEDVDAELLQIFLEEARELLTELHGALRSWGHQPEHSAPGVLAMRVLHTFKGGARLAGAMGVGEQAHELESQIERLLAHGAGPSALAALQEEADALEQALQALDLGASVATAVTQAQPTRASVAETQPQPQLAPPEDGTVAAPARSEVQVDWARFDTTPAAPLVDQAPTSLLAQVRVRGAVLERMTALAGEVAVRRTRLGAELAQMRHALGDLDDNLERLRTQLRELELQAEARITARQESTHNAGKDFDPLEFDRFTRFQELTRMLAESVNDVATVQRGLRRSVSTGEDELAAQLRLTRTLQDDLLRTRMMAFESALGERLHRLVRQAARETGKQAQLLIEGGHIELDRAVLERLTGALEHLLRNSVVHGIELPQQRLSAGKPEQGEVRLRLSHSGSEVLIVCEDDGAGLDLPRIRERALAQGLIAADSAVDEQQLVDLIYTPGLTTAEALTEMAGRGVGMDVVRTELETLGGGVRARSRQGEGTRFELRVPLTTALTRVVVLRQGERRVAVPAQLMLSVQRVAVEQVAQAYTSGQIELSGHALPFYALGALLGEGSRAQLLGRHVPLVLVHSAGQQLALHVDEVLGNQEVVVKSLGEQLVRVPGLSGISVLASGEVALLYNPVLLAQRYGVRSRELMRAAPLEGQHQMQLAERPDAPPVLVVDDSLTVRRVTQRLLEREGLRVMLAKDGMEAMEVLSGSELPSVVLSDIEMPRMDGFDLVRHMRADPRLAQLPVIMITSRIAPKHREYAFQLGVVDYLGKPYDEELLLRLIGRYTTATNA</sequence>
<evidence type="ECO:0000256" key="10">
    <source>
        <dbReference type="SAM" id="MobiDB-lite"/>
    </source>
</evidence>
<dbReference type="InterPro" id="IPR036641">
    <property type="entry name" value="HPT_dom_sf"/>
</dbReference>
<dbReference type="InterPro" id="IPR051315">
    <property type="entry name" value="Bact_Chemotaxis_CheA"/>
</dbReference>
<gene>
    <name evidence="15" type="ORF">ACG0Z6_03145</name>
</gene>
<dbReference type="InterPro" id="IPR036061">
    <property type="entry name" value="CheW-like_dom_sf"/>
</dbReference>
<comment type="caution">
    <text evidence="15">The sequence shown here is derived from an EMBL/GenBank/DDBJ whole genome shotgun (WGS) entry which is preliminary data.</text>
</comment>
<evidence type="ECO:0000259" key="12">
    <source>
        <dbReference type="PROSITE" id="PS50110"/>
    </source>
</evidence>
<dbReference type="Pfam" id="PF01584">
    <property type="entry name" value="CheW"/>
    <property type="match status" value="1"/>
</dbReference>
<evidence type="ECO:0000313" key="15">
    <source>
        <dbReference type="EMBL" id="MFG6447237.1"/>
    </source>
</evidence>
<organism evidence="15 16">
    <name type="scientific">Roseateles rivi</name>
    <dbReference type="NCBI Taxonomy" id="3299028"/>
    <lineage>
        <taxon>Bacteria</taxon>
        <taxon>Pseudomonadati</taxon>
        <taxon>Pseudomonadota</taxon>
        <taxon>Betaproteobacteria</taxon>
        <taxon>Burkholderiales</taxon>
        <taxon>Sphaerotilaceae</taxon>
        <taxon>Roseateles</taxon>
    </lineage>
</organism>
<keyword evidence="5" id="KW-0418">Kinase</keyword>
<dbReference type="SMART" id="SM00260">
    <property type="entry name" value="CheW"/>
    <property type="match status" value="1"/>
</dbReference>
<evidence type="ECO:0000256" key="1">
    <source>
        <dbReference type="ARBA" id="ARBA00000085"/>
    </source>
</evidence>
<dbReference type="SUPFAM" id="SSF47226">
    <property type="entry name" value="Histidine-containing phosphotransfer domain, HPT domain"/>
    <property type="match status" value="3"/>
</dbReference>
<dbReference type="SMART" id="SM00387">
    <property type="entry name" value="HATPase_c"/>
    <property type="match status" value="1"/>
</dbReference>
<dbReference type="Gene3D" id="2.30.30.40">
    <property type="entry name" value="SH3 Domains"/>
    <property type="match status" value="1"/>
</dbReference>
<feature type="domain" description="HPt" evidence="14">
    <location>
        <begin position="667"/>
        <end position="772"/>
    </location>
</feature>
<dbReference type="Pfam" id="PF00072">
    <property type="entry name" value="Response_reg"/>
    <property type="match status" value="1"/>
</dbReference>
<evidence type="ECO:0000256" key="4">
    <source>
        <dbReference type="ARBA" id="ARBA00022679"/>
    </source>
</evidence>
<dbReference type="Gene3D" id="3.30.565.10">
    <property type="entry name" value="Histidine kinase-like ATPase, C-terminal domain"/>
    <property type="match status" value="1"/>
</dbReference>
<dbReference type="Pfam" id="PF01627">
    <property type="entry name" value="Hpt"/>
    <property type="match status" value="3"/>
</dbReference>